<protein>
    <submittedName>
        <fullName evidence="2">Uncharacterized protein</fullName>
    </submittedName>
</protein>
<comment type="caution">
    <text evidence="2">The sequence shown here is derived from an EMBL/GenBank/DDBJ whole genome shotgun (WGS) entry which is preliminary data.</text>
</comment>
<keyword evidence="3" id="KW-1185">Reference proteome</keyword>
<name>A0AA39HIT2_9BILA</name>
<gene>
    <name evidence="2" type="ORF">QR680_018716</name>
</gene>
<dbReference type="EMBL" id="JAUCMV010000004">
    <property type="protein sequence ID" value="KAK0406660.1"/>
    <property type="molecule type" value="Genomic_DNA"/>
</dbReference>
<feature type="region of interest" description="Disordered" evidence="1">
    <location>
        <begin position="36"/>
        <end position="86"/>
    </location>
</feature>
<feature type="compositionally biased region" description="Polar residues" evidence="1">
    <location>
        <begin position="38"/>
        <end position="50"/>
    </location>
</feature>
<sequence length="255" mass="28356">MDRSFNTSKSSLNSSTTSDKTLTASLSSQTREIFEKLSSMQPIIDSSGSPASIRKRRFDESARAASSLSSSTSCSGPPNKMMNVSRVNDSVISSSKKCSKIPYWRRQRPRGSHVVERTEPVSKKPEQMLEELKENKRDLSLPSRPAMQPFLHTPDSKIETTKGSDGLCIRMNVGSNNSFHAKWDDLQEVDSGKLESGRKNGLNSTPMKSSEIIIPDFLNSMDTDNLAFTFAPPIERGPALVPTARRIALDRRHHR</sequence>
<reference evidence="2" key="1">
    <citation type="submission" date="2023-06" db="EMBL/GenBank/DDBJ databases">
        <title>Genomic analysis of the entomopathogenic nematode Steinernema hermaphroditum.</title>
        <authorList>
            <person name="Schwarz E.M."/>
            <person name="Heppert J.K."/>
            <person name="Baniya A."/>
            <person name="Schwartz H.T."/>
            <person name="Tan C.-H."/>
            <person name="Antoshechkin I."/>
            <person name="Sternberg P.W."/>
            <person name="Goodrich-Blair H."/>
            <person name="Dillman A.R."/>
        </authorList>
    </citation>
    <scope>NUCLEOTIDE SEQUENCE</scope>
    <source>
        <strain evidence="2">PS9179</strain>
        <tissue evidence="2">Whole animal</tissue>
    </source>
</reference>
<feature type="compositionally biased region" description="Low complexity" evidence="1">
    <location>
        <begin position="1"/>
        <end position="23"/>
    </location>
</feature>
<feature type="compositionally biased region" description="Low complexity" evidence="1">
    <location>
        <begin position="63"/>
        <end position="75"/>
    </location>
</feature>
<organism evidence="2 3">
    <name type="scientific">Steinernema hermaphroditum</name>
    <dbReference type="NCBI Taxonomy" id="289476"/>
    <lineage>
        <taxon>Eukaryota</taxon>
        <taxon>Metazoa</taxon>
        <taxon>Ecdysozoa</taxon>
        <taxon>Nematoda</taxon>
        <taxon>Chromadorea</taxon>
        <taxon>Rhabditida</taxon>
        <taxon>Tylenchina</taxon>
        <taxon>Panagrolaimomorpha</taxon>
        <taxon>Strongyloidoidea</taxon>
        <taxon>Steinernematidae</taxon>
        <taxon>Steinernema</taxon>
    </lineage>
</organism>
<dbReference type="Proteomes" id="UP001175271">
    <property type="component" value="Unassembled WGS sequence"/>
</dbReference>
<evidence type="ECO:0000313" key="2">
    <source>
        <dbReference type="EMBL" id="KAK0406660.1"/>
    </source>
</evidence>
<dbReference type="AlphaFoldDB" id="A0AA39HIT2"/>
<accession>A0AA39HIT2</accession>
<proteinExistence type="predicted"/>
<feature type="region of interest" description="Disordered" evidence="1">
    <location>
        <begin position="1"/>
        <end position="24"/>
    </location>
</feature>
<evidence type="ECO:0000313" key="3">
    <source>
        <dbReference type="Proteomes" id="UP001175271"/>
    </source>
</evidence>
<evidence type="ECO:0000256" key="1">
    <source>
        <dbReference type="SAM" id="MobiDB-lite"/>
    </source>
</evidence>